<evidence type="ECO:0000313" key="3">
    <source>
        <dbReference type="Proteomes" id="UP000298138"/>
    </source>
</evidence>
<keyword evidence="1" id="KW-0812">Transmembrane</keyword>
<evidence type="ECO:0000256" key="1">
    <source>
        <dbReference type="SAM" id="Phobius"/>
    </source>
</evidence>
<accession>A0A4S2N084</accession>
<dbReference type="EMBL" id="ML220116">
    <property type="protein sequence ID" value="TGZ82294.1"/>
    <property type="molecule type" value="Genomic_DNA"/>
</dbReference>
<dbReference type="InParanoid" id="A0A4S2N084"/>
<organism evidence="2 3">
    <name type="scientific">Ascodesmis nigricans</name>
    <dbReference type="NCBI Taxonomy" id="341454"/>
    <lineage>
        <taxon>Eukaryota</taxon>
        <taxon>Fungi</taxon>
        <taxon>Dikarya</taxon>
        <taxon>Ascomycota</taxon>
        <taxon>Pezizomycotina</taxon>
        <taxon>Pezizomycetes</taxon>
        <taxon>Pezizales</taxon>
        <taxon>Ascodesmidaceae</taxon>
        <taxon>Ascodesmis</taxon>
    </lineage>
</organism>
<keyword evidence="1" id="KW-0472">Membrane</keyword>
<dbReference type="Proteomes" id="UP000298138">
    <property type="component" value="Unassembled WGS sequence"/>
</dbReference>
<name>A0A4S2N084_9PEZI</name>
<dbReference type="AlphaFoldDB" id="A0A4S2N084"/>
<keyword evidence="1" id="KW-1133">Transmembrane helix</keyword>
<protein>
    <submittedName>
        <fullName evidence="2">Uncharacterized protein</fullName>
    </submittedName>
</protein>
<evidence type="ECO:0000313" key="2">
    <source>
        <dbReference type="EMBL" id="TGZ82294.1"/>
    </source>
</evidence>
<keyword evidence="3" id="KW-1185">Reference proteome</keyword>
<proteinExistence type="predicted"/>
<sequence>MMNSPCSLKSSRRECIMTDLCRLSSCNINSDQSFTAITSGNLISLETTPPRPVFSSTEAWFFVRRIGLTQTGFRFRTLARHRSFCILIVIFIIELMRICFLLLYKKKCFLCL</sequence>
<feature type="transmembrane region" description="Helical" evidence="1">
    <location>
        <begin position="84"/>
        <end position="104"/>
    </location>
</feature>
<gene>
    <name evidence="2" type="ORF">EX30DRAFT_221527</name>
</gene>
<reference evidence="2 3" key="1">
    <citation type="submission" date="2019-04" db="EMBL/GenBank/DDBJ databases">
        <title>Comparative genomics and transcriptomics to analyze fruiting body development in filamentous ascomycetes.</title>
        <authorList>
            <consortium name="DOE Joint Genome Institute"/>
            <person name="Lutkenhaus R."/>
            <person name="Traeger S."/>
            <person name="Breuer J."/>
            <person name="Kuo A."/>
            <person name="Lipzen A."/>
            <person name="Pangilinan J."/>
            <person name="Dilworth D."/>
            <person name="Sandor L."/>
            <person name="Poggeler S."/>
            <person name="Barry K."/>
            <person name="Grigoriev I.V."/>
            <person name="Nowrousian M."/>
        </authorList>
    </citation>
    <scope>NUCLEOTIDE SEQUENCE [LARGE SCALE GENOMIC DNA]</scope>
    <source>
        <strain evidence="2 3">CBS 389.68</strain>
    </source>
</reference>